<name>A0A4Q1ACZ2_9BACT</name>
<dbReference type="Proteomes" id="UP000289758">
    <property type="component" value="Unassembled WGS sequence"/>
</dbReference>
<dbReference type="AlphaFoldDB" id="A0A4Q1ACZ2"/>
<gene>
    <name evidence="1" type="ORF">CRV07_15370</name>
</gene>
<keyword evidence="2" id="KW-1185">Reference proteome</keyword>
<feature type="non-terminal residue" evidence="1">
    <location>
        <position position="1"/>
    </location>
</feature>
<proteinExistence type="predicted"/>
<protein>
    <submittedName>
        <fullName evidence="1">Uncharacterized protein</fullName>
    </submittedName>
</protein>
<evidence type="ECO:0000313" key="2">
    <source>
        <dbReference type="Proteomes" id="UP000289758"/>
    </source>
</evidence>
<accession>A0A4Q1ACZ2</accession>
<dbReference type="RefSeq" id="WP_206732685.1">
    <property type="nucleotide sequence ID" value="NZ_PDKK01000047.1"/>
</dbReference>
<organism evidence="1 2">
    <name type="scientific">Halarcobacter ebronensis</name>
    <dbReference type="NCBI Taxonomy" id="1462615"/>
    <lineage>
        <taxon>Bacteria</taxon>
        <taxon>Pseudomonadati</taxon>
        <taxon>Campylobacterota</taxon>
        <taxon>Epsilonproteobacteria</taxon>
        <taxon>Campylobacterales</taxon>
        <taxon>Arcobacteraceae</taxon>
        <taxon>Halarcobacter</taxon>
    </lineage>
</organism>
<reference evidence="1 2" key="1">
    <citation type="submission" date="2017-10" db="EMBL/GenBank/DDBJ databases">
        <title>Genomics of the genus Arcobacter.</title>
        <authorList>
            <person name="Perez-Cataluna A."/>
            <person name="Figueras M.J."/>
        </authorList>
    </citation>
    <scope>NUCLEOTIDE SEQUENCE [LARGE SCALE GENOMIC DNA]</scope>
    <source>
        <strain evidence="1 2">CECT 8441</strain>
    </source>
</reference>
<sequence>ALNVDLVEVNKPEVKKEIVMVKDNEELKMIRDKPYKKIFKLGREMFSEIDWEQIPEHRQVELKR</sequence>
<evidence type="ECO:0000313" key="1">
    <source>
        <dbReference type="EMBL" id="RXJ99310.1"/>
    </source>
</evidence>
<dbReference type="EMBL" id="PDKK01000047">
    <property type="protein sequence ID" value="RXJ99310.1"/>
    <property type="molecule type" value="Genomic_DNA"/>
</dbReference>
<comment type="caution">
    <text evidence="1">The sequence shown here is derived from an EMBL/GenBank/DDBJ whole genome shotgun (WGS) entry which is preliminary data.</text>
</comment>